<keyword evidence="1" id="KW-0547">Nucleotide-binding</keyword>
<dbReference type="GO" id="GO:0016787">
    <property type="term" value="F:hydrolase activity"/>
    <property type="evidence" value="ECO:0007669"/>
    <property type="project" value="UniProtKB-KW"/>
</dbReference>
<dbReference type="SMART" id="SM00490">
    <property type="entry name" value="HELICc"/>
    <property type="match status" value="1"/>
</dbReference>
<sequence>MVNSQDLLDWYDGLYSRTVDLVGDYAGDELFIIEGDSLLLHSFSDDKLDFSPGLQLLHATYIVENFLRALLQRKCKFNLVFFNKHAHLCIPRNTPAHLRSRYLLAREAIIQHFKCNISLTTSSLEVKVFDSYSSQDFDKYLASTGAYFFMCHDGSFPSLDVQDKSEDDGDNTQNQALSELQPNIDKARISKGDKVTAQPMSQKTRFDYARKVALRRMIHWFIGHSYNIALVTTVEFRDTKVMAMIVEGTRMRVSQPIRMQGNTSQVSAASEMESQAESESRSPDTDRADYSDYHAVESNGCNEKSENHVPDSMQNGNPTEANIHVLLAKPLGEILAILERTKKPPLSQRDLLVVTALSLMFRSGKIGTAAVRETCAMLLHTIVVRECRLCDRALDNTSTGTNSSFLTDFVDISLNILVSDAWRRNVLRQTLPCDLADMLDGRLFLNIASSLQWAPGRATLGPSMFSSFSHLMSLLKDTCASNVQIELEASRLPVVQDVRCNITTQSTQGTKRVIPTNGCEVRTTVLPFNNAVFNPHLAPIQLTIDVSARNENTSRIFKELSHWHNHRQPIDQKTSRAMTDWQKARANRRNQFFMKETRDYAASLTNAIGGVLEPETIIVEKTTGRPAKRHGASNMARREKKTPHAEKSQGSRANVKELANAIVLEKRSKDTAKLVEAWNATRIGLVKESNLTSRFLKAKNHLSSLAGNKREAVEADVSVYMLSILIEMWTLRCANEERANAMTIMGLIWNQILQIKKLEHGITMKMAAYVANTIQALGLPALEPLQVQEKNSTGSTTVLFEPKRDAVGIQLSPLEFQLVHAGPFFDRDMGSAPDRRVHDFEPDKWQRDVLDQIDRKRSVFVVAPTSAGKTFISFYAMKQILEEDDDGVLVYVAPTKALVNQIAAEVQARFSKTFKYPAKSVWAIHTRDHRVNDPTGCQVLVTVPHMLQIMLLAPTNATGWSSRVKRIIFDEIHCIGQADDGVIWEQLLLLAPCPIIALSATVGNPQEFSNWLSKTQETNGIQLEMIEHHHRYSDLRKYVYSPPQRFLFNGLFVRPQLPSVGIDNAPGVSFMHPIASLVDRSRGIPDDLTLEPRDCWTLWNAMKKHETQAFPVDESLNPSNCLPHIVRKVDIIEWEVKLKALLKTWVDDRESPFENVLRELEQPVRSARRAAFQTSSGKVDEDEISRPVEEDDFLDTTMPLICSLHDHGALPALFFNYDRNACELICQRLLQELQTAESRWKESSRTWRTKISSWEAWKLNQEKQNKKKAPKKTKGGNADDEPTTRAERMREANSEESNILESFDPNDPVEGFHLADMKKVSATDFRDYAKELEKRFVPDWLIDALRRGIGVHHAGMNRKYRQVCEMLFRKGYLRVVIATGTLALGINMPCKTVVFSGDSIFLTALNFRQAAGRAGRRGFDVLGNVVFQGIPYSKVCRLLSSRLPDLNGHFPITTTLVLRLFILLHESKHAAYAVKAINSILSSPRIYLGGPESKHTVLHHLRFSIEYLRRNLLLDVSGAPLNFTGCVSHLYYTGNASFAFHALLKSGYFSRLCRPIHGQKGQDLHTLMLVMSHLFGRRYLRQSVSESRRNGARWSSSLVILPPLPKEAARILLAHNDQTLDVYAAYVSTYIDQHVKEPDDTLPLTGLKCGGDTPLEDIGVSVSCLPPPRINSAFVALSGHRDEWKSVSDLCKMVRSGVWLEEAVVPYVGTYPDESAALLNAYLYDFFKHGNVVALEKENGIRRGEIWFVLNDFSLVLATIVTSLENFLKLSSSAGNEMGDIMGFGDVRESELDDKAVEVGLDNKATLSQWAPSSREPSKQESTATKAGSSPGKTKLVDSWEDELSDNDNSAETNGTIPETMGDAFKAAKARKEGHATDTRNTKKQPKASKAETEVFEFGEDGNLMHVLMAFTSLQQEFNEKFRAMWA</sequence>
<evidence type="ECO:0000256" key="1">
    <source>
        <dbReference type="ARBA" id="ARBA00022741"/>
    </source>
</evidence>
<evidence type="ECO:0000259" key="7">
    <source>
        <dbReference type="PROSITE" id="PS51194"/>
    </source>
</evidence>
<dbReference type="Gene3D" id="3.40.50.300">
    <property type="entry name" value="P-loop containing nucleotide triphosphate hydrolases"/>
    <property type="match status" value="2"/>
</dbReference>
<dbReference type="GO" id="GO:0003676">
    <property type="term" value="F:nucleic acid binding"/>
    <property type="evidence" value="ECO:0007669"/>
    <property type="project" value="InterPro"/>
</dbReference>
<feature type="compositionally biased region" description="Basic and acidic residues" evidence="5">
    <location>
        <begin position="278"/>
        <end position="290"/>
    </location>
</feature>
<dbReference type="InterPro" id="IPR059032">
    <property type="entry name" value="WHD_DDX60"/>
</dbReference>
<protein>
    <recommendedName>
        <fullName evidence="10">DEAD/DEAH box helicase</fullName>
    </recommendedName>
</protein>
<dbReference type="CDD" id="cd18795">
    <property type="entry name" value="SF2_C_Ski2"/>
    <property type="match status" value="1"/>
</dbReference>
<dbReference type="Pfam" id="PF23002">
    <property type="entry name" value="PIN-like_DDX60"/>
    <property type="match status" value="1"/>
</dbReference>
<dbReference type="InterPro" id="IPR052431">
    <property type="entry name" value="SKI2_subfamily_helicases"/>
</dbReference>
<evidence type="ECO:0008006" key="10">
    <source>
        <dbReference type="Google" id="ProtNLM"/>
    </source>
</evidence>
<dbReference type="Pfam" id="PF26076">
    <property type="entry name" value="WHD_DDX60"/>
    <property type="match status" value="1"/>
</dbReference>
<feature type="compositionally biased region" description="Basic and acidic residues" evidence="5">
    <location>
        <begin position="1282"/>
        <end position="1293"/>
    </location>
</feature>
<evidence type="ECO:0000313" key="8">
    <source>
        <dbReference type="EMBL" id="OAG45556.1"/>
    </source>
</evidence>
<dbReference type="CDD" id="cd18025">
    <property type="entry name" value="DEXHc_DDX60"/>
    <property type="match status" value="1"/>
</dbReference>
<dbReference type="GO" id="GO:0004386">
    <property type="term" value="F:helicase activity"/>
    <property type="evidence" value="ECO:0007669"/>
    <property type="project" value="UniProtKB-KW"/>
</dbReference>
<evidence type="ECO:0000259" key="6">
    <source>
        <dbReference type="PROSITE" id="PS51192"/>
    </source>
</evidence>
<dbReference type="Pfam" id="PF00271">
    <property type="entry name" value="Helicase_C"/>
    <property type="match status" value="1"/>
</dbReference>
<evidence type="ECO:0000256" key="2">
    <source>
        <dbReference type="ARBA" id="ARBA00022801"/>
    </source>
</evidence>
<feature type="compositionally biased region" description="Polar residues" evidence="5">
    <location>
        <begin position="1820"/>
        <end position="1832"/>
    </location>
</feature>
<dbReference type="GeneID" id="34595374"/>
<evidence type="ECO:0000313" key="9">
    <source>
        <dbReference type="Proteomes" id="UP000077002"/>
    </source>
</evidence>
<dbReference type="GO" id="GO:0005737">
    <property type="term" value="C:cytoplasm"/>
    <property type="evidence" value="ECO:0007669"/>
    <property type="project" value="TreeGrafter"/>
</dbReference>
<dbReference type="PROSITE" id="PS51192">
    <property type="entry name" value="HELICASE_ATP_BIND_1"/>
    <property type="match status" value="1"/>
</dbReference>
<feature type="domain" description="Helicase ATP-binding" evidence="6">
    <location>
        <begin position="850"/>
        <end position="1020"/>
    </location>
</feature>
<dbReference type="PANTHER" id="PTHR44533">
    <property type="entry name" value="DEAD/H RNA HELICASE, PUTATIVE-RELATED"/>
    <property type="match status" value="1"/>
</dbReference>
<dbReference type="SMART" id="SM00487">
    <property type="entry name" value="DEXDc"/>
    <property type="match status" value="1"/>
</dbReference>
<dbReference type="OrthoDB" id="2320933at2759"/>
<dbReference type="SUPFAM" id="SSF52540">
    <property type="entry name" value="P-loop containing nucleoside triphosphate hydrolases"/>
    <property type="match status" value="1"/>
</dbReference>
<dbReference type="InterPro" id="IPR055124">
    <property type="entry name" value="PIN-like_DDX60"/>
</dbReference>
<feature type="compositionally biased region" description="Polar residues" evidence="5">
    <location>
        <begin position="1847"/>
        <end position="1857"/>
    </location>
</feature>
<proteinExistence type="predicted"/>
<feature type="region of interest" description="Disordered" evidence="5">
    <location>
        <begin position="624"/>
        <end position="652"/>
    </location>
</feature>
<feature type="region of interest" description="Disordered" evidence="5">
    <location>
        <begin position="1807"/>
        <end position="1892"/>
    </location>
</feature>
<reference evidence="8 9" key="1">
    <citation type="submission" date="2016-03" db="EMBL/GenBank/DDBJ databases">
        <title>Draft genome sequence of the Fonsecaea monophora CBS 269.37.</title>
        <authorList>
            <person name="Bombassaro A."/>
            <person name="Vinicius W.A."/>
            <person name="De Hoog S."/>
            <person name="Sun J."/>
            <person name="Souza E.M."/>
            <person name="Raittz R.T."/>
            <person name="Costa F."/>
            <person name="Leao A.C."/>
            <person name="Tadra-Sfeir M.Z."/>
            <person name="Baura V."/>
            <person name="Balsanelli E."/>
            <person name="Pedrosa F.O."/>
            <person name="Moreno L.F."/>
            <person name="Steffens M.B."/>
            <person name="Xi L."/>
            <person name="Bocca A.L."/>
            <person name="Felipe M.S."/>
            <person name="Teixeira M."/>
            <person name="Telles Filho F.Q."/>
            <person name="Azevedo C.M."/>
            <person name="Gomes R."/>
            <person name="Vicente V.A."/>
        </authorList>
    </citation>
    <scope>NUCLEOTIDE SEQUENCE [LARGE SCALE GENOMIC DNA]</scope>
    <source>
        <strain evidence="8 9">CBS 269.37</strain>
    </source>
</reference>
<dbReference type="InterPro" id="IPR014001">
    <property type="entry name" value="Helicase_ATP-bd"/>
</dbReference>
<evidence type="ECO:0000256" key="3">
    <source>
        <dbReference type="ARBA" id="ARBA00022806"/>
    </source>
</evidence>
<organism evidence="8 9">
    <name type="scientific">Fonsecaea monophora</name>
    <dbReference type="NCBI Taxonomy" id="254056"/>
    <lineage>
        <taxon>Eukaryota</taxon>
        <taxon>Fungi</taxon>
        <taxon>Dikarya</taxon>
        <taxon>Ascomycota</taxon>
        <taxon>Pezizomycotina</taxon>
        <taxon>Eurotiomycetes</taxon>
        <taxon>Chaetothyriomycetidae</taxon>
        <taxon>Chaetothyriales</taxon>
        <taxon>Herpotrichiellaceae</taxon>
        <taxon>Fonsecaea</taxon>
    </lineage>
</organism>
<evidence type="ECO:0000256" key="5">
    <source>
        <dbReference type="SAM" id="MobiDB-lite"/>
    </source>
</evidence>
<keyword evidence="9" id="KW-1185">Reference proteome</keyword>
<feature type="region of interest" description="Disordered" evidence="5">
    <location>
        <begin position="162"/>
        <end position="182"/>
    </location>
</feature>
<dbReference type="RefSeq" id="XP_022517508.1">
    <property type="nucleotide sequence ID" value="XM_022650182.1"/>
</dbReference>
<gene>
    <name evidence="8" type="ORF">AYO21_00192</name>
</gene>
<dbReference type="PROSITE" id="PS51194">
    <property type="entry name" value="HELICASE_CTER"/>
    <property type="match status" value="1"/>
</dbReference>
<dbReference type="Proteomes" id="UP000077002">
    <property type="component" value="Unassembled WGS sequence"/>
</dbReference>
<dbReference type="EMBL" id="LVKK01000001">
    <property type="protein sequence ID" value="OAG45556.1"/>
    <property type="molecule type" value="Genomic_DNA"/>
</dbReference>
<feature type="compositionally biased region" description="Basic and acidic residues" evidence="5">
    <location>
        <begin position="1870"/>
        <end position="1881"/>
    </location>
</feature>
<feature type="region of interest" description="Disordered" evidence="5">
    <location>
        <begin position="256"/>
        <end position="290"/>
    </location>
</feature>
<dbReference type="PANTHER" id="PTHR44533:SF4">
    <property type="entry name" value="DEAD_H RNA HELICASE, PUTATIVE-RELATED"/>
    <property type="match status" value="1"/>
</dbReference>
<dbReference type="Pfam" id="PF00270">
    <property type="entry name" value="DEAD"/>
    <property type="match status" value="1"/>
</dbReference>
<keyword evidence="3" id="KW-0347">Helicase</keyword>
<name>A0A177FPC2_9EURO</name>
<dbReference type="InterPro" id="IPR011545">
    <property type="entry name" value="DEAD/DEAH_box_helicase_dom"/>
</dbReference>
<dbReference type="GO" id="GO:0005524">
    <property type="term" value="F:ATP binding"/>
    <property type="evidence" value="ECO:0007669"/>
    <property type="project" value="UniProtKB-KW"/>
</dbReference>
<feature type="compositionally biased region" description="Polar residues" evidence="5">
    <location>
        <begin position="171"/>
        <end position="181"/>
    </location>
</feature>
<keyword evidence="4" id="KW-0067">ATP-binding</keyword>
<feature type="compositionally biased region" description="Basic residues" evidence="5">
    <location>
        <begin position="1265"/>
        <end position="1274"/>
    </location>
</feature>
<accession>A0A177FPC2</accession>
<dbReference type="InterPro" id="IPR027417">
    <property type="entry name" value="P-loop_NTPase"/>
</dbReference>
<evidence type="ECO:0000256" key="4">
    <source>
        <dbReference type="ARBA" id="ARBA00022840"/>
    </source>
</evidence>
<feature type="domain" description="Helicase C-terminal" evidence="7">
    <location>
        <begin position="1295"/>
        <end position="1458"/>
    </location>
</feature>
<comment type="caution">
    <text evidence="8">The sequence shown here is derived from an EMBL/GenBank/DDBJ whole genome shotgun (WGS) entry which is preliminary data.</text>
</comment>
<feature type="compositionally biased region" description="Low complexity" evidence="5">
    <location>
        <begin position="264"/>
        <end position="277"/>
    </location>
</feature>
<keyword evidence="2" id="KW-0378">Hydrolase</keyword>
<dbReference type="InterPro" id="IPR001650">
    <property type="entry name" value="Helicase_C-like"/>
</dbReference>
<feature type="region of interest" description="Disordered" evidence="5">
    <location>
        <begin position="1262"/>
        <end position="1300"/>
    </location>
</feature>
<dbReference type="FunFam" id="3.40.50.300:FF:001039">
    <property type="entry name" value="ATP-dependent RNA helicase DDX60"/>
    <property type="match status" value="1"/>
</dbReference>